<dbReference type="SUPFAM" id="SSF82708">
    <property type="entry name" value="R3H domain"/>
    <property type="match status" value="1"/>
</dbReference>
<dbReference type="CDD" id="cd12253">
    <property type="entry name" value="RRM_PIN4_like"/>
    <property type="match status" value="1"/>
</dbReference>
<dbReference type="EC" id="3.4.19.12" evidence="10"/>
<evidence type="ECO:0000313" key="11">
    <source>
        <dbReference type="Proteomes" id="UP001214603"/>
    </source>
</evidence>
<dbReference type="PANTHER" id="PTHR15653">
    <property type="entry name" value="STRIATIN"/>
    <property type="match status" value="1"/>
</dbReference>
<evidence type="ECO:0000256" key="5">
    <source>
        <dbReference type="PROSITE-ProRule" id="PRU00221"/>
    </source>
</evidence>
<feature type="repeat" description="WD" evidence="5">
    <location>
        <begin position="360"/>
        <end position="395"/>
    </location>
</feature>
<evidence type="ECO:0000256" key="4">
    <source>
        <dbReference type="PROSITE-ProRule" id="PRU00176"/>
    </source>
</evidence>
<dbReference type="SMART" id="SM00360">
    <property type="entry name" value="RRM"/>
    <property type="match status" value="1"/>
</dbReference>
<organism evidence="10 11">
    <name type="scientific">Malassezia obtusa</name>
    <dbReference type="NCBI Taxonomy" id="76774"/>
    <lineage>
        <taxon>Eukaryota</taxon>
        <taxon>Fungi</taxon>
        <taxon>Dikarya</taxon>
        <taxon>Basidiomycota</taxon>
        <taxon>Ustilaginomycotina</taxon>
        <taxon>Malasseziomycetes</taxon>
        <taxon>Malasseziales</taxon>
        <taxon>Malasseziaceae</taxon>
        <taxon>Malassezia</taxon>
    </lineage>
</organism>
<dbReference type="PROSITE" id="PS51061">
    <property type="entry name" value="R3H"/>
    <property type="match status" value="1"/>
</dbReference>
<dbReference type="InterPro" id="IPR012677">
    <property type="entry name" value="Nucleotide-bd_a/b_plait_sf"/>
</dbReference>
<feature type="region of interest" description="Disordered" evidence="6">
    <location>
        <begin position="1245"/>
        <end position="1310"/>
    </location>
</feature>
<dbReference type="PANTHER" id="PTHR15653:SF0">
    <property type="entry name" value="CONNECTOR OF KINASE TO AP-1, ISOFORM E"/>
    <property type="match status" value="1"/>
</dbReference>
<evidence type="ECO:0000256" key="1">
    <source>
        <dbReference type="ARBA" id="ARBA00022574"/>
    </source>
</evidence>
<gene>
    <name evidence="10" type="ORF">MOBT1_002057</name>
</gene>
<dbReference type="Proteomes" id="UP001214603">
    <property type="component" value="Chromosome 4"/>
</dbReference>
<feature type="domain" description="USP" evidence="8">
    <location>
        <begin position="1118"/>
        <end position="1510"/>
    </location>
</feature>
<dbReference type="GO" id="GO:0003723">
    <property type="term" value="F:RNA binding"/>
    <property type="evidence" value="ECO:0007669"/>
    <property type="project" value="UniProtKB-UniRule"/>
</dbReference>
<dbReference type="InterPro" id="IPR001374">
    <property type="entry name" value="R3H_dom"/>
</dbReference>
<dbReference type="EMBL" id="CP119937">
    <property type="protein sequence ID" value="WFD03368.1"/>
    <property type="molecule type" value="Genomic_DNA"/>
</dbReference>
<keyword evidence="11" id="KW-1185">Reference proteome</keyword>
<dbReference type="SMART" id="SM00320">
    <property type="entry name" value="WD40"/>
    <property type="match status" value="3"/>
</dbReference>
<dbReference type="InterPro" id="IPR051488">
    <property type="entry name" value="WD_repeat_striatin"/>
</dbReference>
<dbReference type="GO" id="GO:0016579">
    <property type="term" value="P:protein deubiquitination"/>
    <property type="evidence" value="ECO:0007669"/>
    <property type="project" value="InterPro"/>
</dbReference>
<feature type="region of interest" description="Disordered" evidence="6">
    <location>
        <begin position="909"/>
        <end position="957"/>
    </location>
</feature>
<dbReference type="InterPro" id="IPR034069">
    <property type="entry name" value="R3H_Cip2"/>
</dbReference>
<feature type="compositionally biased region" description="Basic residues" evidence="6">
    <location>
        <begin position="1246"/>
        <end position="1259"/>
    </location>
</feature>
<keyword evidence="4" id="KW-0694">RNA-binding</keyword>
<proteinExistence type="predicted"/>
<keyword evidence="2" id="KW-0677">Repeat</keyword>
<feature type="compositionally biased region" description="Low complexity" evidence="6">
    <location>
        <begin position="925"/>
        <end position="943"/>
    </location>
</feature>
<accession>A0AAF0DZA7</accession>
<keyword evidence="10" id="KW-0378">Hydrolase</keyword>
<dbReference type="PROSITE" id="PS00973">
    <property type="entry name" value="USP_2"/>
    <property type="match status" value="1"/>
</dbReference>
<dbReference type="PROSITE" id="PS50294">
    <property type="entry name" value="WD_REPEATS_REGION"/>
    <property type="match status" value="2"/>
</dbReference>
<dbReference type="PROSITE" id="PS50082">
    <property type="entry name" value="WD_REPEATS_2"/>
    <property type="match status" value="2"/>
</dbReference>
<dbReference type="InterPro" id="IPR013258">
    <property type="entry name" value="Striatin_N"/>
</dbReference>
<dbReference type="InterPro" id="IPR034186">
    <property type="entry name" value="PIN4-like_RRM"/>
</dbReference>
<dbReference type="InterPro" id="IPR001680">
    <property type="entry name" value="WD40_rpt"/>
</dbReference>
<dbReference type="SUPFAM" id="SSF54928">
    <property type="entry name" value="RNA-binding domain, RBD"/>
    <property type="match status" value="1"/>
</dbReference>
<protein>
    <submittedName>
        <fullName evidence="10">Ubiquitinyl hydrolase 1</fullName>
        <ecNumber evidence="10">3.4.19.12</ecNumber>
    </submittedName>
</protein>
<keyword evidence="3" id="KW-0175">Coiled coil</keyword>
<dbReference type="SUPFAM" id="SSF54001">
    <property type="entry name" value="Cysteine proteinases"/>
    <property type="match status" value="1"/>
</dbReference>
<dbReference type="InterPro" id="IPR036322">
    <property type="entry name" value="WD40_repeat_dom_sf"/>
</dbReference>
<dbReference type="Pfam" id="PF00443">
    <property type="entry name" value="UCH"/>
    <property type="match status" value="1"/>
</dbReference>
<dbReference type="Pfam" id="PF00400">
    <property type="entry name" value="WD40"/>
    <property type="match status" value="2"/>
</dbReference>
<dbReference type="Gene3D" id="3.30.1370.50">
    <property type="entry name" value="R3H-like domain"/>
    <property type="match status" value="1"/>
</dbReference>
<dbReference type="InterPro" id="IPR038765">
    <property type="entry name" value="Papain-like_cys_pep_sf"/>
</dbReference>
<dbReference type="InterPro" id="IPR036867">
    <property type="entry name" value="R3H_dom_sf"/>
</dbReference>
<evidence type="ECO:0000256" key="6">
    <source>
        <dbReference type="SAM" id="MobiDB-lite"/>
    </source>
</evidence>
<feature type="domain" description="RRM" evidence="7">
    <location>
        <begin position="541"/>
        <end position="619"/>
    </location>
</feature>
<dbReference type="Gene3D" id="3.90.70.10">
    <property type="entry name" value="Cysteine proteinases"/>
    <property type="match status" value="1"/>
</dbReference>
<dbReference type="InterPro" id="IPR035979">
    <property type="entry name" value="RBD_domain_sf"/>
</dbReference>
<dbReference type="Gene3D" id="2.130.10.10">
    <property type="entry name" value="YVTN repeat-like/Quinoprotein amine dehydrogenase"/>
    <property type="match status" value="2"/>
</dbReference>
<dbReference type="InterPro" id="IPR028889">
    <property type="entry name" value="USP"/>
</dbReference>
<evidence type="ECO:0000259" key="8">
    <source>
        <dbReference type="PROSITE" id="PS50235"/>
    </source>
</evidence>
<feature type="domain" description="R3H" evidence="9">
    <location>
        <begin position="729"/>
        <end position="793"/>
    </location>
</feature>
<dbReference type="InterPro" id="IPR001394">
    <property type="entry name" value="Peptidase_C19_UCH"/>
</dbReference>
<dbReference type="InterPro" id="IPR018200">
    <property type="entry name" value="USP_CS"/>
</dbReference>
<dbReference type="GO" id="GO:0004843">
    <property type="term" value="F:cysteine-type deubiquitinase activity"/>
    <property type="evidence" value="ECO:0007669"/>
    <property type="project" value="UniProtKB-EC"/>
</dbReference>
<feature type="region of interest" description="Disordered" evidence="6">
    <location>
        <begin position="1065"/>
        <end position="1091"/>
    </location>
</feature>
<feature type="compositionally biased region" description="Polar residues" evidence="6">
    <location>
        <begin position="1067"/>
        <end position="1078"/>
    </location>
</feature>
<feature type="compositionally biased region" description="Basic and acidic residues" evidence="6">
    <location>
        <begin position="642"/>
        <end position="653"/>
    </location>
</feature>
<evidence type="ECO:0000259" key="9">
    <source>
        <dbReference type="PROSITE" id="PS51061"/>
    </source>
</evidence>
<dbReference type="Pfam" id="PF08232">
    <property type="entry name" value="Striatin"/>
    <property type="match status" value="1"/>
</dbReference>
<feature type="region of interest" description="Disordered" evidence="6">
    <location>
        <begin position="1018"/>
        <end position="1049"/>
    </location>
</feature>
<dbReference type="SUPFAM" id="SSF50978">
    <property type="entry name" value="WD40 repeat-like"/>
    <property type="match status" value="1"/>
</dbReference>
<name>A0AAF0DZA7_9BASI</name>
<dbReference type="PROSITE" id="PS50235">
    <property type="entry name" value="USP_3"/>
    <property type="match status" value="1"/>
</dbReference>
<dbReference type="Pfam" id="PF00076">
    <property type="entry name" value="RRM_1"/>
    <property type="match status" value="1"/>
</dbReference>
<feature type="repeat" description="WD" evidence="5">
    <location>
        <begin position="178"/>
        <end position="214"/>
    </location>
</feature>
<evidence type="ECO:0000259" key="7">
    <source>
        <dbReference type="PROSITE" id="PS50102"/>
    </source>
</evidence>
<dbReference type="Gene3D" id="3.30.70.330">
    <property type="match status" value="1"/>
</dbReference>
<dbReference type="CDD" id="cd02639">
    <property type="entry name" value="R3H_RRM"/>
    <property type="match status" value="1"/>
</dbReference>
<feature type="region of interest" description="Disordered" evidence="6">
    <location>
        <begin position="641"/>
        <end position="668"/>
    </location>
</feature>
<feature type="compositionally biased region" description="Basic and acidic residues" evidence="6">
    <location>
        <begin position="1267"/>
        <end position="1283"/>
    </location>
</feature>
<evidence type="ECO:0000256" key="3">
    <source>
        <dbReference type="ARBA" id="ARBA00023054"/>
    </source>
</evidence>
<dbReference type="InterPro" id="IPR015943">
    <property type="entry name" value="WD40/YVTN_repeat-like_dom_sf"/>
</dbReference>
<sequence>MLEYALRQERFKGSANTPPSTVVPAVAKQAAEKAQSHGSQLPQTPQNEEFVSAQGLPEAQRNGKGASAPNNHVKLPLGVKDAKGRAKSRAYLQQCLQEIAYLTSATTLNPLAGNTENDPESAMSMPPRPRLSLLENAGNQEGNNANLVQGQNEDPLSQEVLSSKPVPDVQLWNEKCMLQAHFDSVRAVAFDYVGERLLTASDDATIKHWNVKTGADGGQEDAILGTASADGLVSLWWTSPEVSERLHLSWDYFGTNPDERAAEERARLTSIPVPTSITAIPANLRACAVSFSNGVVKTFSLETGKELKRLAAGSLAESDATNNHANMVVAHPTLPLVATAQENSYIHLYDVMTGACTMSLHAHGDSVSCIDIDPSGLTLVSGSHDCTVRFWDIRNPDSRDGPDQGALHASQSHSAVCFQEIRPHQVKANEGVLCTEGWIVAEDEPSAQQGLTNVQDLGMPGYLDMPGGTTGARNGLPFLSHTWGAPVPNANLSFGASDRNALNAPGAMQTPLQLGAGPIRFGSQLPTAPAPNSGDADIIPTAIVIKNIPFNIKREQLLHIIRDLGIPVPYAFNYHFDQGIFRGLAFANFHSPAEANEVVAALNGLDVSGRKLRVEYKKVLQAGEKERIEKEKALKRLQIPHVGDKDRKKDKSLTPEMGHLPPMSLSPGPGRVGYPNMAVLNGLSSPSSASSVSPIGHKEGKCLDLGGLGSSPFSRYSESSGDSPLDLNDSDTLEIYSRVLLFKDDRMRDELAFSKCLTPAERRTVHLVAQKLGLYHYTLGGPDDCYVLVTKFERPGMEPRMDLRGKKSVPDLKRTPFHDRDVLSEMERSASPVNPNLLAPTAHVGARKSTASLREGNTYAQDRHFDTFGNYAPHGAGAHVFASPFDIPVVPHLPRPTSADIERLDHYPKPMHPPMFRSRSPLAPGPMHSSASSPAPISLAHSAGPLDASMPPPGAAPGLPHRPHPTRNMPVDLMLDGHVPKPRITLSRTAYAGARRAGLAVDLSRAPPPGLRVASAVARSSVAQEHTTRSAPVSPWGKPRAWGQDTPSPVRGRSALVAHSPAISVQMPASPSASQDSPTRAPRQAKTWAKPAARPARTLEQLYDGAHERFDAPLTVPVGLINQGNSCFASVILQMLVYCRPLYNFLTELHSMLPQDLSNSTPLLEAMYVARLCRFRFYAEIPLAAHTPLLEMDADPILPDYIYDAMRLHRRFDLFQLGHQEDAEEFFSLVLNTLHEEVLLVEQRAQQRRGARPGAHRRMASVPQPETHSDELVEAREVSRPDSPEQDQWLEVGQKGKTSFTRTTGTREAHSPISRMFDGKVRSVLTIPGSKTSIVLEPYRALPLDIQPDSVRTIEDALRHLTVPEEISGVWSPGRGAFVDATKQVFIEMLPPILVLHLKRFVYDEVGGVQKSCKTVAYGHRLSLDPATLSAPLRRASASPEYALFGVVYHHGRLATGGHYTASVLRQDGSGWMHIDDTYARAIPAEDVLRADLCDEGTTSPAYLLFYHRL</sequence>
<dbReference type="InterPro" id="IPR019775">
    <property type="entry name" value="WD40_repeat_CS"/>
</dbReference>
<dbReference type="PROSITE" id="PS00972">
    <property type="entry name" value="USP_1"/>
    <property type="match status" value="1"/>
</dbReference>
<keyword evidence="1 5" id="KW-0853">WD repeat</keyword>
<reference evidence="10" key="1">
    <citation type="submission" date="2023-03" db="EMBL/GenBank/DDBJ databases">
        <title>Mating type loci evolution in Malassezia.</title>
        <authorList>
            <person name="Coelho M.A."/>
        </authorList>
    </citation>
    <scope>NUCLEOTIDE SEQUENCE</scope>
    <source>
        <strain evidence="10">CBS 7876</strain>
    </source>
</reference>
<evidence type="ECO:0000256" key="2">
    <source>
        <dbReference type="ARBA" id="ARBA00022737"/>
    </source>
</evidence>
<dbReference type="PROSITE" id="PS50102">
    <property type="entry name" value="RRM"/>
    <property type="match status" value="1"/>
</dbReference>
<evidence type="ECO:0000313" key="10">
    <source>
        <dbReference type="EMBL" id="WFD03368.1"/>
    </source>
</evidence>
<dbReference type="PROSITE" id="PS00678">
    <property type="entry name" value="WD_REPEATS_1"/>
    <property type="match status" value="1"/>
</dbReference>
<dbReference type="CDD" id="cd02257">
    <property type="entry name" value="Peptidase_C19"/>
    <property type="match status" value="1"/>
</dbReference>
<dbReference type="InterPro" id="IPR000504">
    <property type="entry name" value="RRM_dom"/>
</dbReference>